<name>A0ABT0UV98_9ACTN</name>
<protein>
    <submittedName>
        <fullName evidence="1">DUF6303 family protein</fullName>
    </submittedName>
</protein>
<sequence>MSLKYRGGWELFIGSEDPVDDWPEHAFGPGHPIPTAAERAAALAALGYEIPDGAEWEWRESPGGPMDRVELDATIPVRPAAMGGAA</sequence>
<comment type="caution">
    <text evidence="1">The sequence shown here is derived from an EMBL/GenBank/DDBJ whole genome shotgun (WGS) entry which is preliminary data.</text>
</comment>
<keyword evidence="2" id="KW-1185">Reference proteome</keyword>
<dbReference type="Pfam" id="PF19820">
    <property type="entry name" value="DUF6303"/>
    <property type="match status" value="1"/>
</dbReference>
<dbReference type="Proteomes" id="UP001431429">
    <property type="component" value="Unassembled WGS sequence"/>
</dbReference>
<gene>
    <name evidence="1" type="ORF">NBG84_30195</name>
</gene>
<dbReference type="EMBL" id="JAMQAW010000041">
    <property type="protein sequence ID" value="MCM2392508.1"/>
    <property type="molecule type" value="Genomic_DNA"/>
</dbReference>
<proteinExistence type="predicted"/>
<organism evidence="1 2">
    <name type="scientific">Streptomyces albipurpureus</name>
    <dbReference type="NCBI Taxonomy" id="2897419"/>
    <lineage>
        <taxon>Bacteria</taxon>
        <taxon>Bacillati</taxon>
        <taxon>Actinomycetota</taxon>
        <taxon>Actinomycetes</taxon>
        <taxon>Kitasatosporales</taxon>
        <taxon>Streptomycetaceae</taxon>
        <taxon>Streptomyces</taxon>
    </lineage>
</organism>
<evidence type="ECO:0000313" key="2">
    <source>
        <dbReference type="Proteomes" id="UP001431429"/>
    </source>
</evidence>
<evidence type="ECO:0000313" key="1">
    <source>
        <dbReference type="EMBL" id="MCM2392508.1"/>
    </source>
</evidence>
<dbReference type="InterPro" id="IPR046270">
    <property type="entry name" value="DUF6303"/>
</dbReference>
<dbReference type="RefSeq" id="WP_250922835.1">
    <property type="nucleotide sequence ID" value="NZ_JAMQAW010000041.1"/>
</dbReference>
<reference evidence="1" key="1">
    <citation type="submission" date="2022-06" db="EMBL/GenBank/DDBJ databases">
        <title>Genome public.</title>
        <authorList>
            <person name="Sun Q."/>
        </authorList>
    </citation>
    <scope>NUCLEOTIDE SEQUENCE</scope>
    <source>
        <strain evidence="1">CWNU-1</strain>
    </source>
</reference>
<accession>A0ABT0UV98</accession>